<name>A0A8J3W9U3_PLARO</name>
<dbReference type="InterPro" id="IPR036890">
    <property type="entry name" value="HATPase_C_sf"/>
</dbReference>
<dbReference type="InterPro" id="IPR005467">
    <property type="entry name" value="His_kinase_dom"/>
</dbReference>
<dbReference type="InterPro" id="IPR003018">
    <property type="entry name" value="GAF"/>
</dbReference>
<dbReference type="InterPro" id="IPR036097">
    <property type="entry name" value="HisK_dim/P_sf"/>
</dbReference>
<sequence>MSDEVPDARADPRFRDDPLVTGEPHLRFYAGAPLISGHGHALGTVCVADHQPRRLNAGQRQALHTLATHAVTLMELHGRAHQADEVTRQRHALENLKDQFLCNINHELRTPLTSIRSYLELVQEGGLDEATERWFLHVIERNGDRMLHLIDTLLLMASLNAQTAAFTPARIDLADLARQAVEQTAPAARLKEQVLNLHALEQVPAWGDAEQLQTALMQVLDNAVKFTPPGGAIDVIVTADPAPHVEVHDTGIGVEPEELLHVFEDFYRAPQTEEQAVEGTGVGLSIVEKIMDLHGGTVSMESGQHEGACVHLTLPEPLPPPLLKPSG</sequence>
<organism evidence="9 10">
    <name type="scientific">Planobispora rosea</name>
    <dbReference type="NCBI Taxonomy" id="35762"/>
    <lineage>
        <taxon>Bacteria</taxon>
        <taxon>Bacillati</taxon>
        <taxon>Actinomycetota</taxon>
        <taxon>Actinomycetes</taxon>
        <taxon>Streptosporangiales</taxon>
        <taxon>Streptosporangiaceae</taxon>
        <taxon>Planobispora</taxon>
    </lineage>
</organism>
<evidence type="ECO:0000313" key="9">
    <source>
        <dbReference type="EMBL" id="GIH82084.1"/>
    </source>
</evidence>
<dbReference type="InterPro" id="IPR050736">
    <property type="entry name" value="Sensor_HK_Regulatory"/>
</dbReference>
<dbReference type="AlphaFoldDB" id="A0A8J3W9U3"/>
<comment type="subcellular location">
    <subcellularLocation>
        <location evidence="2">Cell membrane</location>
    </subcellularLocation>
</comment>
<comment type="caution">
    <text evidence="9">The sequence shown here is derived from an EMBL/GenBank/DDBJ whole genome shotgun (WGS) entry which is preliminary data.</text>
</comment>
<dbReference type="Gene3D" id="1.10.287.130">
    <property type="match status" value="1"/>
</dbReference>
<evidence type="ECO:0000256" key="6">
    <source>
        <dbReference type="ARBA" id="ARBA00022777"/>
    </source>
</evidence>
<dbReference type="Pfam" id="PF01590">
    <property type="entry name" value="GAF"/>
    <property type="match status" value="1"/>
</dbReference>
<proteinExistence type="predicted"/>
<dbReference type="Proteomes" id="UP000655044">
    <property type="component" value="Unassembled WGS sequence"/>
</dbReference>
<dbReference type="InterPro" id="IPR029016">
    <property type="entry name" value="GAF-like_dom_sf"/>
</dbReference>
<evidence type="ECO:0000259" key="8">
    <source>
        <dbReference type="PROSITE" id="PS50109"/>
    </source>
</evidence>
<dbReference type="Pfam" id="PF00512">
    <property type="entry name" value="HisKA"/>
    <property type="match status" value="1"/>
</dbReference>
<dbReference type="RefSeq" id="WP_189242314.1">
    <property type="nucleotide sequence ID" value="NZ_BMQP01000012.1"/>
</dbReference>
<dbReference type="CDD" id="cd00082">
    <property type="entry name" value="HisKA"/>
    <property type="match status" value="1"/>
</dbReference>
<dbReference type="PANTHER" id="PTHR43711:SF1">
    <property type="entry name" value="HISTIDINE KINASE 1"/>
    <property type="match status" value="1"/>
</dbReference>
<gene>
    <name evidence="9" type="ORF">Pro02_04920</name>
</gene>
<keyword evidence="4" id="KW-0597">Phosphoprotein</keyword>
<evidence type="ECO:0000256" key="5">
    <source>
        <dbReference type="ARBA" id="ARBA00022679"/>
    </source>
</evidence>
<dbReference type="Pfam" id="PF02518">
    <property type="entry name" value="HATPase_c"/>
    <property type="match status" value="1"/>
</dbReference>
<dbReference type="PANTHER" id="PTHR43711">
    <property type="entry name" value="TWO-COMPONENT HISTIDINE KINASE"/>
    <property type="match status" value="1"/>
</dbReference>
<dbReference type="Gene3D" id="3.30.450.40">
    <property type="match status" value="1"/>
</dbReference>
<dbReference type="SUPFAM" id="SSF55874">
    <property type="entry name" value="ATPase domain of HSP90 chaperone/DNA topoisomerase II/histidine kinase"/>
    <property type="match status" value="1"/>
</dbReference>
<feature type="domain" description="Histidine kinase" evidence="8">
    <location>
        <begin position="103"/>
        <end position="318"/>
    </location>
</feature>
<dbReference type="InterPro" id="IPR003594">
    <property type="entry name" value="HATPase_dom"/>
</dbReference>
<evidence type="ECO:0000256" key="4">
    <source>
        <dbReference type="ARBA" id="ARBA00022553"/>
    </source>
</evidence>
<reference evidence="9" key="1">
    <citation type="submission" date="2021-01" db="EMBL/GenBank/DDBJ databases">
        <title>Whole genome shotgun sequence of Planobispora rosea NBRC 15558.</title>
        <authorList>
            <person name="Komaki H."/>
            <person name="Tamura T."/>
        </authorList>
    </citation>
    <scope>NUCLEOTIDE SEQUENCE</scope>
    <source>
        <strain evidence="9">NBRC 15558</strain>
    </source>
</reference>
<dbReference type="InterPro" id="IPR003661">
    <property type="entry name" value="HisK_dim/P_dom"/>
</dbReference>
<dbReference type="SMART" id="SM00387">
    <property type="entry name" value="HATPase_c"/>
    <property type="match status" value="1"/>
</dbReference>
<dbReference type="SUPFAM" id="SSF55781">
    <property type="entry name" value="GAF domain-like"/>
    <property type="match status" value="1"/>
</dbReference>
<evidence type="ECO:0000256" key="2">
    <source>
        <dbReference type="ARBA" id="ARBA00004236"/>
    </source>
</evidence>
<dbReference type="PROSITE" id="PS50109">
    <property type="entry name" value="HIS_KIN"/>
    <property type="match status" value="1"/>
</dbReference>
<comment type="catalytic activity">
    <reaction evidence="1">
        <text>ATP + protein L-histidine = ADP + protein N-phospho-L-histidine.</text>
        <dbReference type="EC" id="2.7.13.3"/>
    </reaction>
</comment>
<dbReference type="GO" id="GO:0005886">
    <property type="term" value="C:plasma membrane"/>
    <property type="evidence" value="ECO:0007669"/>
    <property type="project" value="UniProtKB-SubCell"/>
</dbReference>
<dbReference type="PRINTS" id="PR00344">
    <property type="entry name" value="BCTRLSENSOR"/>
</dbReference>
<dbReference type="FunFam" id="1.10.287.130:FF:000001">
    <property type="entry name" value="Two-component sensor histidine kinase"/>
    <property type="match status" value="1"/>
</dbReference>
<dbReference type="SUPFAM" id="SSF47384">
    <property type="entry name" value="Homodimeric domain of signal transducing histidine kinase"/>
    <property type="match status" value="1"/>
</dbReference>
<keyword evidence="10" id="KW-1185">Reference proteome</keyword>
<accession>A0A8J3W9U3</accession>
<dbReference type="InterPro" id="IPR004358">
    <property type="entry name" value="Sig_transdc_His_kin-like_C"/>
</dbReference>
<dbReference type="SMART" id="SM00388">
    <property type="entry name" value="HisKA"/>
    <property type="match status" value="1"/>
</dbReference>
<dbReference type="Gene3D" id="3.30.565.10">
    <property type="entry name" value="Histidine kinase-like ATPase, C-terminal domain"/>
    <property type="match status" value="1"/>
</dbReference>
<protein>
    <recommendedName>
        <fullName evidence="3">histidine kinase</fullName>
        <ecNumber evidence="3">2.7.13.3</ecNumber>
    </recommendedName>
</protein>
<evidence type="ECO:0000256" key="3">
    <source>
        <dbReference type="ARBA" id="ARBA00012438"/>
    </source>
</evidence>
<keyword evidence="6" id="KW-0418">Kinase</keyword>
<evidence type="ECO:0000256" key="7">
    <source>
        <dbReference type="ARBA" id="ARBA00023012"/>
    </source>
</evidence>
<keyword evidence="5" id="KW-0808">Transferase</keyword>
<keyword evidence="7" id="KW-0902">Two-component regulatory system</keyword>
<dbReference type="EC" id="2.7.13.3" evidence="3"/>
<evidence type="ECO:0000313" key="10">
    <source>
        <dbReference type="Proteomes" id="UP000655044"/>
    </source>
</evidence>
<evidence type="ECO:0000256" key="1">
    <source>
        <dbReference type="ARBA" id="ARBA00000085"/>
    </source>
</evidence>
<dbReference type="EMBL" id="BOOI01000002">
    <property type="protein sequence ID" value="GIH82084.1"/>
    <property type="molecule type" value="Genomic_DNA"/>
</dbReference>
<dbReference type="GO" id="GO:0000155">
    <property type="term" value="F:phosphorelay sensor kinase activity"/>
    <property type="evidence" value="ECO:0007669"/>
    <property type="project" value="InterPro"/>
</dbReference>